<dbReference type="RefSeq" id="WP_187069019.1">
    <property type="nucleotide sequence ID" value="NZ_JACRVF010000008.1"/>
</dbReference>
<proteinExistence type="predicted"/>
<dbReference type="EMBL" id="JACRVF010000008">
    <property type="protein sequence ID" value="MBC5994989.1"/>
    <property type="molecule type" value="Genomic_DNA"/>
</dbReference>
<keyword evidence="1" id="KW-1133">Transmembrane helix</keyword>
<feature type="transmembrane region" description="Helical" evidence="1">
    <location>
        <begin position="38"/>
        <end position="55"/>
    </location>
</feature>
<dbReference type="AlphaFoldDB" id="A0A923SKI9"/>
<keyword evidence="3" id="KW-1185">Reference proteome</keyword>
<keyword evidence="1" id="KW-0472">Membrane</keyword>
<gene>
    <name evidence="2" type="ORF">H8S84_19240</name>
</gene>
<protein>
    <submittedName>
        <fullName evidence="2">Uncharacterized protein</fullName>
    </submittedName>
</protein>
<reference evidence="2" key="1">
    <citation type="submission" date="2020-08" db="EMBL/GenBank/DDBJ databases">
        <title>Pontibacter sp. SD6 16S ribosomal RNA gene Genome sequencing and assembly.</title>
        <authorList>
            <person name="Kang M."/>
        </authorList>
    </citation>
    <scope>NUCLEOTIDE SEQUENCE</scope>
    <source>
        <strain evidence="2">SD6</strain>
    </source>
</reference>
<accession>A0A923SKI9</accession>
<sequence length="109" mass="12843">MWTTESIWFEIAIVSIIYAVGNILMGHFEERTPKIRRVGKYILTLFIVCGISIYIGREVSMIFLAAFIIPLLYIHAFYLPKKKGINGWTGEPKSKYYEFRNWDKNIFNK</sequence>
<dbReference type="Proteomes" id="UP000603640">
    <property type="component" value="Unassembled WGS sequence"/>
</dbReference>
<evidence type="ECO:0000313" key="3">
    <source>
        <dbReference type="Proteomes" id="UP000603640"/>
    </source>
</evidence>
<feature type="transmembrane region" description="Helical" evidence="1">
    <location>
        <begin position="61"/>
        <end position="79"/>
    </location>
</feature>
<keyword evidence="1" id="KW-0812">Transmembrane</keyword>
<comment type="caution">
    <text evidence="2">The sequence shown here is derived from an EMBL/GenBank/DDBJ whole genome shotgun (WGS) entry which is preliminary data.</text>
</comment>
<feature type="transmembrane region" description="Helical" evidence="1">
    <location>
        <begin position="6"/>
        <end position="26"/>
    </location>
</feature>
<evidence type="ECO:0000256" key="1">
    <source>
        <dbReference type="SAM" id="Phobius"/>
    </source>
</evidence>
<name>A0A923SKI9_9BACT</name>
<organism evidence="2 3">
    <name type="scientific">Pontibacter cellulosilyticus</name>
    <dbReference type="NCBI Taxonomy" id="1720253"/>
    <lineage>
        <taxon>Bacteria</taxon>
        <taxon>Pseudomonadati</taxon>
        <taxon>Bacteroidota</taxon>
        <taxon>Cytophagia</taxon>
        <taxon>Cytophagales</taxon>
        <taxon>Hymenobacteraceae</taxon>
        <taxon>Pontibacter</taxon>
    </lineage>
</organism>
<evidence type="ECO:0000313" key="2">
    <source>
        <dbReference type="EMBL" id="MBC5994989.1"/>
    </source>
</evidence>